<reference evidence="4 5" key="1">
    <citation type="journal article" date="2016" name="Front. Microbiol.">
        <title>Fuerstia marisgermanicae gen. nov., sp. nov., an Unusual Member of the Phylum Planctomycetes from the German Wadden Sea.</title>
        <authorList>
            <person name="Kohn T."/>
            <person name="Heuer A."/>
            <person name="Jogler M."/>
            <person name="Vollmers J."/>
            <person name="Boedeker C."/>
            <person name="Bunk B."/>
            <person name="Rast P."/>
            <person name="Borchert D."/>
            <person name="Glockner I."/>
            <person name="Freese H.M."/>
            <person name="Klenk H.P."/>
            <person name="Overmann J."/>
            <person name="Kaster A.K."/>
            <person name="Rohde M."/>
            <person name="Wiegand S."/>
            <person name="Jogler C."/>
        </authorList>
    </citation>
    <scope>NUCLEOTIDE SEQUENCE [LARGE SCALE GENOMIC DNA]</scope>
    <source>
        <strain evidence="4 5">NH11</strain>
    </source>
</reference>
<keyword evidence="2" id="KW-0472">Membrane</keyword>
<proteinExistence type="predicted"/>
<feature type="transmembrane region" description="Helical" evidence="2">
    <location>
        <begin position="53"/>
        <end position="73"/>
    </location>
</feature>
<dbReference type="RefSeq" id="WP_077026972.1">
    <property type="nucleotide sequence ID" value="NZ_CP017641.1"/>
</dbReference>
<sequence length="1791" mass="194401">MSQFLKTTVEFIPNGTVVLFADIAIKATAVLLLAVFANILLRRRSAAVRHRVWSLACCGLLSLPLLTTMLPGLRLPILPPLAKNTVAPLLPRSEIGGEPEELTDDHLPEHLSLLPDRIGKASAELGNDIVQQSPNPSMNFDEDIPSLDDSETTVGAGTRASATAKNSARESALLSDASGFVVCCLWGIGFLFTVWPLAIGFSRNAALQKGAQSVDDAPQLTRLQRLSLNLGLRRQVTLLETHRAIVPITWGILRPVVLFPVAWREWTAERRELVLLHELAHVKRLDVAWQLVARLVCALYWFHPLSWYALRRLRIERELACDDCVLMTGARPSEYARELVEMARSYQFLVLPTAIAMAQTTNLEQRIRSLLDQAGSHVPVGRMAGRLLLALAILVVTGIAIVRPAAKASELAVTAQSNDNNPTDPAVQTPADGDDENAADATAKPVAADLPDVTLEYEGRVVSPTGQPVPDAKIFFVYWSPGGYAARKHMEPMAATDADGRFEFHSERSDFISDSAFYMCSLVAVAENYGFAKDWSIAFETTGRAAKHSPMLSKASADAKQQNPTREFQLVYDDVPLTGRVVSTEGQPVAGVRIRIDRMWFNRTGSLDSWEAASKADKADSYSLRKETPLATNGAQLAAAIPDVQTDKDGRFVMKGIGRERVVQLLVGGAGVEAKMIKARTRKGKTFEVPNSWRMGDRPNNRDIYYPAEFTHVAGPSKPVVGRITDADTGEPISAVSIAAGASTTFTIGGKPWITTTTDADGRYRLEGLPVGDHQSIYIQPQSITAYVPAGARIQTKIDAAQIEKDIRLKKGIWVRGKTQDDRTGKPLSGSVEYFADNGNELLKKFPQFRRAFSYERRSDSQGRFAIAVPPGRGILTFRPDDFGSYERGVGAAGVTVPSKNNPGGTTTMFLTQPHFLLSTDYAIYREINLAVDSDAVEVTLAPSSGKPVTGKLLDPNGAPITDGLIVMTDDSLQPARYDDTENLFRVEGYYPDRARQLFFFHVDRNLAGYLKLEGKAPKDLTVTLQSAAAIRGRLVDATGAPVPGVRLWGEGIPGQNNGIEDLRLQTSDDGQFLIRGLVPGYKYNVSGSGNDGVGQILIDTSVEQAGSRDVGDVKLRRKYPETLRADAVDSTARATLIGRVIGPEGNPLSDAVVWIAEQAVSSTRWSSEFRPTKWKRLTQSKADGSFDAGTTTIRDSMVRLAATAPGFGWAWKDVEASDLNDEITLELVKDLSIEGQILSLDGKPAVGVKLTVNHVREKSPDLTLAEIIRGTVGSSGVYTNSPTPPFNGGGPEFSSVVTDAEGRFRIDGMGADRSVRLEAIGGGIGASRFRIITRATPEKLKPHGAVDVREGLPESTYFAQFTHVATPARTVRGTVTDTATGQPVAGVRISSQSSWHIMLNPVTTDANGRYEITGLPKMEMYRPLIFEPPGTMYFNKEIEITDSPGLQPITLDVTLATGITVKGKLTDRDTGQPLSGTLMYSPLAGNENWRTIGDADVANPAATSVIGDDGTYEISVLPGPGALTARTTAAGYVPPKIDVRRLEELTTDIMKDVSGGVTALSTQAGEQTHGLVGMFDKHALRLISPLKDTTQLTVDLTALRGRSLQGRIVDDNGQPLAGVKVRGLGDLTDPAVPLKTADFTVTNLAPAQKRRVYFHHAERKLGTAITIDGLPSKPLTVRMQPTGSIKLRFVDGLSEPLPDIEVHVHRVFDSFHHSDENGRVHISDIIPNAEYMIRAKPAEQRGPSLTVSMKTTVLPGQTLDLGTFTKKDKYQYEVVEETEKSKGSTQSSSR</sequence>
<keyword evidence="5" id="KW-1185">Reference proteome</keyword>
<feature type="region of interest" description="Disordered" evidence="1">
    <location>
        <begin position="413"/>
        <end position="439"/>
    </location>
</feature>
<dbReference type="InterPro" id="IPR008969">
    <property type="entry name" value="CarboxyPept-like_regulatory"/>
</dbReference>
<feature type="transmembrane region" description="Helical" evidence="2">
    <location>
        <begin position="20"/>
        <end position="41"/>
    </location>
</feature>
<dbReference type="STRING" id="1891926.Fuma_05530"/>
<dbReference type="Pfam" id="PF05569">
    <property type="entry name" value="Peptidase_M56"/>
    <property type="match status" value="1"/>
</dbReference>
<dbReference type="SUPFAM" id="SSF49464">
    <property type="entry name" value="Carboxypeptidase regulatory domain-like"/>
    <property type="match status" value="2"/>
</dbReference>
<keyword evidence="2" id="KW-1133">Transmembrane helix</keyword>
<dbReference type="EMBL" id="CP017641">
    <property type="protein sequence ID" value="APZ95867.1"/>
    <property type="molecule type" value="Genomic_DNA"/>
</dbReference>
<keyword evidence="2" id="KW-0812">Transmembrane</keyword>
<dbReference type="OrthoDB" id="256352at2"/>
<name>A0A1P8WP86_9PLAN</name>
<evidence type="ECO:0000313" key="5">
    <source>
        <dbReference type="Proteomes" id="UP000187735"/>
    </source>
</evidence>
<evidence type="ECO:0000259" key="3">
    <source>
        <dbReference type="Pfam" id="PF05569"/>
    </source>
</evidence>
<dbReference type="PANTHER" id="PTHR34978:SF3">
    <property type="entry name" value="SLR0241 PROTEIN"/>
    <property type="match status" value="1"/>
</dbReference>
<dbReference type="InterPro" id="IPR052173">
    <property type="entry name" value="Beta-lactam_resp_regulator"/>
</dbReference>
<evidence type="ECO:0000313" key="4">
    <source>
        <dbReference type="EMBL" id="APZ95867.1"/>
    </source>
</evidence>
<feature type="domain" description="Peptidase M56" evidence="3">
    <location>
        <begin position="180"/>
        <end position="369"/>
    </location>
</feature>
<accession>A0A1P8WP86</accession>
<dbReference type="PANTHER" id="PTHR34978">
    <property type="entry name" value="POSSIBLE SENSOR-TRANSDUCER PROTEIN BLAR"/>
    <property type="match status" value="1"/>
</dbReference>
<organism evidence="4 5">
    <name type="scientific">Fuerstiella marisgermanici</name>
    <dbReference type="NCBI Taxonomy" id="1891926"/>
    <lineage>
        <taxon>Bacteria</taxon>
        <taxon>Pseudomonadati</taxon>
        <taxon>Planctomycetota</taxon>
        <taxon>Planctomycetia</taxon>
        <taxon>Planctomycetales</taxon>
        <taxon>Planctomycetaceae</taxon>
        <taxon>Fuerstiella</taxon>
    </lineage>
</organism>
<feature type="compositionally biased region" description="Polar residues" evidence="1">
    <location>
        <begin position="414"/>
        <end position="423"/>
    </location>
</feature>
<dbReference type="KEGG" id="fmr:Fuma_05530"/>
<evidence type="ECO:0000256" key="1">
    <source>
        <dbReference type="SAM" id="MobiDB-lite"/>
    </source>
</evidence>
<gene>
    <name evidence="4" type="primary">blaR1_4</name>
    <name evidence="4" type="ORF">Fuma_05530</name>
</gene>
<dbReference type="CDD" id="cd07341">
    <property type="entry name" value="M56_BlaR1_MecR1_like"/>
    <property type="match status" value="1"/>
</dbReference>
<dbReference type="Pfam" id="PF13620">
    <property type="entry name" value="CarboxypepD_reg"/>
    <property type="match status" value="1"/>
</dbReference>
<feature type="transmembrane region" description="Helical" evidence="2">
    <location>
        <begin position="177"/>
        <end position="199"/>
    </location>
</feature>
<dbReference type="InterPro" id="IPR008756">
    <property type="entry name" value="Peptidase_M56"/>
</dbReference>
<evidence type="ECO:0000256" key="2">
    <source>
        <dbReference type="SAM" id="Phobius"/>
    </source>
</evidence>
<dbReference type="Gene3D" id="2.60.40.1120">
    <property type="entry name" value="Carboxypeptidase-like, regulatory domain"/>
    <property type="match status" value="2"/>
</dbReference>
<dbReference type="Proteomes" id="UP000187735">
    <property type="component" value="Chromosome"/>
</dbReference>
<protein>
    <submittedName>
        <fullName evidence="4">Regulatory protein BlaR1</fullName>
    </submittedName>
</protein>
<feature type="transmembrane region" description="Helical" evidence="2">
    <location>
        <begin position="387"/>
        <end position="406"/>
    </location>
</feature>